<accession>A0A6S6M691</accession>
<gene>
    <name evidence="6" type="ORF">GEOBRER4_n2031</name>
</gene>
<keyword evidence="2" id="KW-0276">Fatty acid metabolism</keyword>
<evidence type="ECO:0000256" key="4">
    <source>
        <dbReference type="ARBA" id="ARBA00024484"/>
    </source>
</evidence>
<dbReference type="InterPro" id="IPR045851">
    <property type="entry name" value="AMP-bd_C_sf"/>
</dbReference>
<keyword evidence="3" id="KW-0443">Lipid metabolism</keyword>
<dbReference type="Pfam" id="PF23562">
    <property type="entry name" value="AMP-binding_C_3"/>
    <property type="match status" value="1"/>
</dbReference>
<dbReference type="InterPro" id="IPR000873">
    <property type="entry name" value="AMP-dep_synth/lig_dom"/>
</dbReference>
<dbReference type="GO" id="GO:0004467">
    <property type="term" value="F:long-chain fatty acid-CoA ligase activity"/>
    <property type="evidence" value="ECO:0007669"/>
    <property type="project" value="UniProtKB-EC"/>
</dbReference>
<dbReference type="KEGG" id="gbn:GEOBRER4_19540"/>
<evidence type="ECO:0000313" key="7">
    <source>
        <dbReference type="Proteomes" id="UP000515472"/>
    </source>
</evidence>
<name>A0A6S6M691_9BACT</name>
<dbReference type="Gene3D" id="3.40.50.12780">
    <property type="entry name" value="N-terminal domain of ligase-like"/>
    <property type="match status" value="1"/>
</dbReference>
<sequence>MERVPYRSIPDMLRHSAAKFRALNAVQFRKNGQWVILSYAQFYDRALMVSRGLRKLGVKPGDRVAILSENRAGWIIADMGILCAGGVTVPIYATGTPDQVAYALSNCRVRIVFVSGRGQYRKLLQVRDSLPDLELVVSFERFLGEAALPVTTFYQLSEVDDPILDLERSEIESVMDSISPETPATIIYTSGTTGTPKGAILTHGNLVFDVWATHEKVGGVGQGDLLLSFLPLSHVFERSAGYYLPLSRGATIAFADSMEKISENMIELHPTIMVCVPRFFEKIYSRIYEAVHQLSLFKRKMFRHALSVGRRYVYARYIDRYVPLWLSFQHAVADRLVFSKLRRRFGDRLKFCASGGAPLDREINEFFWIIGVPVFEGYGLTETSPVLCSNSFDALRFGSVGTPLASTEIAIAEDGEVLARGPQVMAGYFRDEAATREVLKDGWFKTGDIGHMEEGFLYITDRKKDLIVTSGGKNIAPQPIENLLKRDKYISQAYVYGDKKPYLTALLVPTVERLLEFAQEKKIAYHDLEDLVVHQPVFELYRSRVEAVNNELAPYQTIKKFALLPRDFTMESGELTPTLKVKRQVISERYRDRIDRLYEGSDS</sequence>
<dbReference type="InterPro" id="IPR042099">
    <property type="entry name" value="ANL_N_sf"/>
</dbReference>
<dbReference type="PANTHER" id="PTHR43272">
    <property type="entry name" value="LONG-CHAIN-FATTY-ACID--COA LIGASE"/>
    <property type="match status" value="1"/>
</dbReference>
<dbReference type="RefSeq" id="WP_185242148.1">
    <property type="nucleotide sequence ID" value="NZ_AP023213.1"/>
</dbReference>
<evidence type="ECO:0000256" key="1">
    <source>
        <dbReference type="ARBA" id="ARBA00022598"/>
    </source>
</evidence>
<protein>
    <submittedName>
        <fullName evidence="6">Long-chain-fatty-acid--CoA ligase</fullName>
    </submittedName>
</protein>
<reference evidence="6 7" key="1">
    <citation type="submission" date="2020-06" db="EMBL/GenBank/DDBJ databases">
        <title>Interaction of electrochemicaly active bacteria, Geobacter bremensis R4 on different carbon anode.</title>
        <authorList>
            <person name="Meng L."/>
            <person name="Yoshida N."/>
        </authorList>
    </citation>
    <scope>NUCLEOTIDE SEQUENCE [LARGE SCALE GENOMIC DNA]</scope>
    <source>
        <strain evidence="6 7">R4</strain>
    </source>
</reference>
<dbReference type="SUPFAM" id="SSF56801">
    <property type="entry name" value="Acetyl-CoA synthetase-like"/>
    <property type="match status" value="1"/>
</dbReference>
<evidence type="ECO:0000259" key="5">
    <source>
        <dbReference type="Pfam" id="PF00501"/>
    </source>
</evidence>
<dbReference type="GO" id="GO:0016020">
    <property type="term" value="C:membrane"/>
    <property type="evidence" value="ECO:0007669"/>
    <property type="project" value="TreeGrafter"/>
</dbReference>
<dbReference type="Pfam" id="PF00501">
    <property type="entry name" value="AMP-binding"/>
    <property type="match status" value="1"/>
</dbReference>
<proteinExistence type="predicted"/>
<dbReference type="Gene3D" id="3.30.300.30">
    <property type="match status" value="1"/>
</dbReference>
<dbReference type="Proteomes" id="UP000515472">
    <property type="component" value="Chromosome"/>
</dbReference>
<organism evidence="6 7">
    <name type="scientific">Citrifermentans bremense</name>
    <dbReference type="NCBI Taxonomy" id="60035"/>
    <lineage>
        <taxon>Bacteria</taxon>
        <taxon>Pseudomonadati</taxon>
        <taxon>Thermodesulfobacteriota</taxon>
        <taxon>Desulfuromonadia</taxon>
        <taxon>Geobacterales</taxon>
        <taxon>Geobacteraceae</taxon>
        <taxon>Citrifermentans</taxon>
    </lineage>
</organism>
<evidence type="ECO:0000256" key="3">
    <source>
        <dbReference type="ARBA" id="ARBA00023098"/>
    </source>
</evidence>
<dbReference type="CDD" id="cd05907">
    <property type="entry name" value="VL_LC_FACS_like"/>
    <property type="match status" value="1"/>
</dbReference>
<keyword evidence="1 6" id="KW-0436">Ligase</keyword>
<dbReference type="AlphaFoldDB" id="A0A6S6M691"/>
<evidence type="ECO:0000313" key="6">
    <source>
        <dbReference type="EMBL" id="BCG47204.1"/>
    </source>
</evidence>
<comment type="catalytic activity">
    <reaction evidence="4">
        <text>a long-chain fatty acid + ATP + CoA = a long-chain fatty acyl-CoA + AMP + diphosphate</text>
        <dbReference type="Rhea" id="RHEA:15421"/>
        <dbReference type="ChEBI" id="CHEBI:30616"/>
        <dbReference type="ChEBI" id="CHEBI:33019"/>
        <dbReference type="ChEBI" id="CHEBI:57287"/>
        <dbReference type="ChEBI" id="CHEBI:57560"/>
        <dbReference type="ChEBI" id="CHEBI:83139"/>
        <dbReference type="ChEBI" id="CHEBI:456215"/>
        <dbReference type="EC" id="6.2.1.3"/>
    </reaction>
    <physiologicalReaction direction="left-to-right" evidence="4">
        <dbReference type="Rhea" id="RHEA:15422"/>
    </physiologicalReaction>
</comment>
<dbReference type="PANTHER" id="PTHR43272:SF32">
    <property type="entry name" value="AMP-DEPENDENT SYNTHETASE_LIGASE DOMAIN-CONTAINING PROTEIN"/>
    <property type="match status" value="1"/>
</dbReference>
<keyword evidence="7" id="KW-1185">Reference proteome</keyword>
<feature type="domain" description="AMP-dependent synthetase/ligase" evidence="5">
    <location>
        <begin position="14"/>
        <end position="429"/>
    </location>
</feature>
<dbReference type="PROSITE" id="PS00455">
    <property type="entry name" value="AMP_BINDING"/>
    <property type="match status" value="1"/>
</dbReference>
<evidence type="ECO:0000256" key="2">
    <source>
        <dbReference type="ARBA" id="ARBA00022832"/>
    </source>
</evidence>
<dbReference type="EMBL" id="AP023213">
    <property type="protein sequence ID" value="BCG47204.1"/>
    <property type="molecule type" value="Genomic_DNA"/>
</dbReference>
<dbReference type="InterPro" id="IPR020845">
    <property type="entry name" value="AMP-binding_CS"/>
</dbReference>